<dbReference type="InterPro" id="IPR032807">
    <property type="entry name" value="GNVR"/>
</dbReference>
<proteinExistence type="predicted"/>
<dbReference type="InterPro" id="IPR050445">
    <property type="entry name" value="Bact_polysacc_biosynth/exp"/>
</dbReference>
<dbReference type="EMBL" id="JAAFGW010000013">
    <property type="protein sequence ID" value="NDP47104.1"/>
    <property type="molecule type" value="Genomic_DNA"/>
</dbReference>
<comment type="caution">
    <text evidence="4">The sequence shown here is derived from an EMBL/GenBank/DDBJ whole genome shotgun (WGS) entry which is preliminary data.</text>
</comment>
<dbReference type="GO" id="GO:0005886">
    <property type="term" value="C:plasma membrane"/>
    <property type="evidence" value="ECO:0007669"/>
    <property type="project" value="TreeGrafter"/>
</dbReference>
<feature type="transmembrane region" description="Helical" evidence="2">
    <location>
        <begin position="483"/>
        <end position="507"/>
    </location>
</feature>
<dbReference type="GO" id="GO:0004713">
    <property type="term" value="F:protein tyrosine kinase activity"/>
    <property type="evidence" value="ECO:0007669"/>
    <property type="project" value="TreeGrafter"/>
</dbReference>
<dbReference type="PANTHER" id="PTHR32309">
    <property type="entry name" value="TYROSINE-PROTEIN KINASE"/>
    <property type="match status" value="1"/>
</dbReference>
<dbReference type="NCBIfam" id="TIGR03007">
    <property type="entry name" value="pepcterm_ChnLen"/>
    <property type="match status" value="1"/>
</dbReference>
<feature type="transmembrane region" description="Helical" evidence="2">
    <location>
        <begin position="422"/>
        <end position="443"/>
    </location>
</feature>
<feature type="transmembrane region" description="Helical" evidence="2">
    <location>
        <begin position="20"/>
        <end position="39"/>
    </location>
</feature>
<name>A0A7C9NYP9_9PROT</name>
<dbReference type="Pfam" id="PF13807">
    <property type="entry name" value="GNVR"/>
    <property type="match status" value="1"/>
</dbReference>
<organism evidence="4 5">
    <name type="scientific">Sulfuriferula multivorans</name>
    <dbReference type="NCBI Taxonomy" id="1559896"/>
    <lineage>
        <taxon>Bacteria</taxon>
        <taxon>Pseudomonadati</taxon>
        <taxon>Pseudomonadota</taxon>
        <taxon>Betaproteobacteria</taxon>
        <taxon>Nitrosomonadales</taxon>
        <taxon>Sulfuricellaceae</taxon>
        <taxon>Sulfuriferula</taxon>
    </lineage>
</organism>
<feature type="coiled-coil region" evidence="1">
    <location>
        <begin position="161"/>
        <end position="276"/>
    </location>
</feature>
<evidence type="ECO:0000313" key="5">
    <source>
        <dbReference type="Proteomes" id="UP000483432"/>
    </source>
</evidence>
<keyword evidence="2" id="KW-1133">Transmembrane helix</keyword>
<sequence length="511" mass="57277">MDQVLQQILGYAKATWYRRWWGVAMAWLVCIVGWTWVMVLPDRYEASARVYVDTQTLLKPLLAGLAAEPNVEQQIKLMTRQLVSRPTLEKVARMTDLDVRAKTPEQTESMLDGLAGKISIADAGRENLYTISYQDANGDLAKKVVQSLLTIFVEGSLGKTRQDISSSARFIEEQLQQYQQKLNDAESALTEFKQKHIGMMPGQGGDYYTKLAETSGQLRQAQLDQQEATNRRNQLKRQLVDEEPELTAAAAAVSTRSEVDGRIQALQQQMDQLRLKYTDLHPDIQATKRLIDKLEAQKKIDLADRKKDPAGSKIQNPVYQQLTIAIAEADATVSSLGARVAEYQRRYSELRNASTMIPQVEQDYTQLMRDYDVYRQNYDALLKRRESVTMSGEVESKTDTVDFRVIDPPFVPSQPAWPNRPLLLSLVTLGGLVAGIAVAFLLSQLRRTVTDRKALRELTGLPLLGAVSRVETVDSLRRKRKGLLTYLAALGSLIAAYGAVMVVQLVLSRAG</sequence>
<dbReference type="InterPro" id="IPR014345">
    <property type="entry name" value="XrtA_polysacc_chain"/>
</dbReference>
<dbReference type="AlphaFoldDB" id="A0A7C9NYP9"/>
<evidence type="ECO:0000259" key="3">
    <source>
        <dbReference type="Pfam" id="PF13807"/>
    </source>
</evidence>
<reference evidence="4 5" key="1">
    <citation type="submission" date="2019-09" db="EMBL/GenBank/DDBJ databases">
        <title>H2 Metabolism Revealed by Metagenomic Analysis in Subglacial Sediment of East Antarctica.</title>
        <authorList>
            <person name="Yang Z."/>
            <person name="Zhang Y."/>
            <person name="Lv Y."/>
            <person name="Yan W."/>
            <person name="Xiao X."/>
            <person name="Sun B."/>
            <person name="Ma H."/>
        </authorList>
    </citation>
    <scope>NUCLEOTIDE SEQUENCE [LARGE SCALE GENOMIC DNA]</scope>
    <source>
        <strain evidence="4">Bin2_2</strain>
    </source>
</reference>
<dbReference type="PANTHER" id="PTHR32309:SF13">
    <property type="entry name" value="FERRIC ENTEROBACTIN TRANSPORT PROTEIN FEPE"/>
    <property type="match status" value="1"/>
</dbReference>
<keyword evidence="1" id="KW-0175">Coiled coil</keyword>
<accession>A0A7C9NYP9</accession>
<dbReference type="Proteomes" id="UP000483432">
    <property type="component" value="Unassembled WGS sequence"/>
</dbReference>
<evidence type="ECO:0000313" key="4">
    <source>
        <dbReference type="EMBL" id="NDP47104.1"/>
    </source>
</evidence>
<keyword evidence="2" id="KW-0472">Membrane</keyword>
<evidence type="ECO:0000256" key="1">
    <source>
        <dbReference type="SAM" id="Coils"/>
    </source>
</evidence>
<feature type="domain" description="Tyrosine-protein kinase G-rich" evidence="3">
    <location>
        <begin position="360"/>
        <end position="441"/>
    </location>
</feature>
<keyword evidence="2" id="KW-0812">Transmembrane</keyword>
<evidence type="ECO:0000256" key="2">
    <source>
        <dbReference type="SAM" id="Phobius"/>
    </source>
</evidence>
<gene>
    <name evidence="4" type="ORF">GZ085_01690</name>
</gene>
<protein>
    <submittedName>
        <fullName evidence="4">Chain length-determining protein</fullName>
    </submittedName>
</protein>